<keyword evidence="2" id="KW-1133">Transmembrane helix</keyword>
<keyword evidence="4" id="KW-1185">Reference proteome</keyword>
<reference evidence="3 4" key="1">
    <citation type="submission" date="2019-08" db="EMBL/GenBank/DDBJ databases">
        <title>The genome of the soybean aphid Biotype 1, its phylome, world population structure and adaptation to the North American continent.</title>
        <authorList>
            <person name="Giordano R."/>
            <person name="Donthu R.K."/>
            <person name="Hernandez A.G."/>
            <person name="Wright C.L."/>
            <person name="Zimin A.V."/>
        </authorList>
    </citation>
    <scope>NUCLEOTIDE SEQUENCE [LARGE SCALE GENOMIC DNA]</scope>
    <source>
        <tissue evidence="3">Whole aphids</tissue>
    </source>
</reference>
<keyword evidence="2" id="KW-0812">Transmembrane</keyword>
<evidence type="ECO:0000256" key="2">
    <source>
        <dbReference type="SAM" id="Phobius"/>
    </source>
</evidence>
<dbReference type="InterPro" id="IPR036259">
    <property type="entry name" value="MFS_trans_sf"/>
</dbReference>
<proteinExistence type="predicted"/>
<name>A0A6G0T3G9_APHGL</name>
<evidence type="ECO:0000313" key="3">
    <source>
        <dbReference type="EMBL" id="KAE9524958.1"/>
    </source>
</evidence>
<dbReference type="AlphaFoldDB" id="A0A6G0T3G9"/>
<dbReference type="InterPro" id="IPR032751">
    <property type="entry name" value="Fuseless"/>
</dbReference>
<feature type="transmembrane region" description="Helical" evidence="2">
    <location>
        <begin position="147"/>
        <end position="170"/>
    </location>
</feature>
<dbReference type="EMBL" id="VYZN01000065">
    <property type="protein sequence ID" value="KAE9524958.1"/>
    <property type="molecule type" value="Genomic_DNA"/>
</dbReference>
<dbReference type="SUPFAM" id="SSF103473">
    <property type="entry name" value="MFS general substrate transporter"/>
    <property type="match status" value="1"/>
</dbReference>
<feature type="compositionally biased region" description="Basic and acidic residues" evidence="1">
    <location>
        <begin position="31"/>
        <end position="44"/>
    </location>
</feature>
<feature type="transmembrane region" description="Helical" evidence="2">
    <location>
        <begin position="83"/>
        <end position="102"/>
    </location>
</feature>
<feature type="transmembrane region" description="Helical" evidence="2">
    <location>
        <begin position="114"/>
        <end position="135"/>
    </location>
</feature>
<dbReference type="OrthoDB" id="45313at2759"/>
<organism evidence="3 4">
    <name type="scientific">Aphis glycines</name>
    <name type="common">Soybean aphid</name>
    <dbReference type="NCBI Taxonomy" id="307491"/>
    <lineage>
        <taxon>Eukaryota</taxon>
        <taxon>Metazoa</taxon>
        <taxon>Ecdysozoa</taxon>
        <taxon>Arthropoda</taxon>
        <taxon>Hexapoda</taxon>
        <taxon>Insecta</taxon>
        <taxon>Pterygota</taxon>
        <taxon>Neoptera</taxon>
        <taxon>Paraneoptera</taxon>
        <taxon>Hemiptera</taxon>
        <taxon>Sternorrhyncha</taxon>
        <taxon>Aphidomorpha</taxon>
        <taxon>Aphidoidea</taxon>
        <taxon>Aphididae</taxon>
        <taxon>Aphidini</taxon>
        <taxon>Aphis</taxon>
        <taxon>Aphis</taxon>
    </lineage>
</organism>
<dbReference type="Pfam" id="PF15993">
    <property type="entry name" value="Fuseless"/>
    <property type="match status" value="1"/>
</dbReference>
<feature type="transmembrane region" description="Helical" evidence="2">
    <location>
        <begin position="182"/>
        <end position="202"/>
    </location>
</feature>
<dbReference type="Proteomes" id="UP000475862">
    <property type="component" value="Unassembled WGS sequence"/>
</dbReference>
<feature type="region of interest" description="Disordered" evidence="1">
    <location>
        <begin position="31"/>
        <end position="58"/>
    </location>
</feature>
<keyword evidence="2" id="KW-0472">Membrane</keyword>
<sequence>MHASEAEATVTRQVVVQRLRHSLHDVREFRSGPMSTDEHVDQRLKPQQNRRSELQQVELARRSPPRYGIDPAWTYRALTVLDVFLHVFVASTFVIGIWRASYQLFVHYHTAMNPWLATGGSVLVQLLLSILSDPLVKYFKRKNHSKIAFWVISRVYIYARFVIGMIMYVYQEWLLEVTLNHVHIAIPPSIVLTIAIGILCCVRMLATIMGPPTCGLEFDPKPEEIFQFERMFWPEEYL</sequence>
<dbReference type="PANTHER" id="PTHR35270">
    <property type="entry name" value="FUSELESS, ISOFORM A"/>
    <property type="match status" value="1"/>
</dbReference>
<evidence type="ECO:0000313" key="4">
    <source>
        <dbReference type="Proteomes" id="UP000475862"/>
    </source>
</evidence>
<gene>
    <name evidence="3" type="ORF">AGLY_015008</name>
</gene>
<dbReference type="PANTHER" id="PTHR35270:SF2">
    <property type="entry name" value="FUSELESS, ISOFORM A"/>
    <property type="match status" value="1"/>
</dbReference>
<accession>A0A6G0T3G9</accession>
<protein>
    <submittedName>
        <fullName evidence="3">Uncharacterized protein</fullName>
    </submittedName>
</protein>
<evidence type="ECO:0000256" key="1">
    <source>
        <dbReference type="SAM" id="MobiDB-lite"/>
    </source>
</evidence>
<comment type="caution">
    <text evidence="3">The sequence shown here is derived from an EMBL/GenBank/DDBJ whole genome shotgun (WGS) entry which is preliminary data.</text>
</comment>